<dbReference type="EMBL" id="JAUHLI010000003">
    <property type="protein sequence ID" value="MEE2000665.1"/>
    <property type="molecule type" value="Genomic_DNA"/>
</dbReference>
<evidence type="ECO:0000256" key="1">
    <source>
        <dbReference type="SAM" id="Phobius"/>
    </source>
</evidence>
<feature type="transmembrane region" description="Helical" evidence="1">
    <location>
        <begin position="54"/>
        <end position="87"/>
    </location>
</feature>
<protein>
    <submittedName>
        <fullName evidence="2">DUF962 domain-containing protein</fullName>
    </submittedName>
</protein>
<dbReference type="InterPro" id="IPR009305">
    <property type="entry name" value="Mpo1-like"/>
</dbReference>
<proteinExistence type="predicted"/>
<reference evidence="2 3" key="1">
    <citation type="submission" date="2023-07" db="EMBL/GenBank/DDBJ databases">
        <title>Alkalimonas sp., MEB108 novel, alkaliphilic bacterium isolated from Lonar Lake, India.</title>
        <authorList>
            <person name="Joshi A."/>
            <person name="Thite S."/>
        </authorList>
    </citation>
    <scope>NUCLEOTIDE SEQUENCE [LARGE SCALE GENOMIC DNA]</scope>
    <source>
        <strain evidence="2 3">MEB108</strain>
    </source>
</reference>
<keyword evidence="1" id="KW-0812">Transmembrane</keyword>
<sequence length="160" mass="18427">MKTAQQWFAEYAESHQNTTNKAIHWLAVPVIYATVFGLLWSVPMPFAGLAASEINWAMLIAVPVLVFYFSLSFALGAGMTLFTALVFSLLRWHELALAWPLWLSSLVLFVLMWLLQFIGHRIEGKKPSFFQDIFFLLIGPAWLLSFILQRLGIRYQRRCD</sequence>
<organism evidence="2 3">
    <name type="scientific">Alkalimonas cellulosilytica</name>
    <dbReference type="NCBI Taxonomy" id="3058395"/>
    <lineage>
        <taxon>Bacteria</taxon>
        <taxon>Pseudomonadati</taxon>
        <taxon>Pseudomonadota</taxon>
        <taxon>Gammaproteobacteria</taxon>
        <taxon>Alkalimonas</taxon>
    </lineage>
</organism>
<evidence type="ECO:0000313" key="2">
    <source>
        <dbReference type="EMBL" id="MEE2000665.1"/>
    </source>
</evidence>
<accession>A0ABU7J3T2</accession>
<dbReference type="PANTHER" id="PTHR28026">
    <property type="entry name" value="DUF962 DOMAIN PROTEIN (AFU_ORTHOLOGUE AFUA_8G05310)"/>
    <property type="match status" value="1"/>
</dbReference>
<feature type="transmembrane region" description="Helical" evidence="1">
    <location>
        <begin position="130"/>
        <end position="148"/>
    </location>
</feature>
<keyword evidence="1" id="KW-0472">Membrane</keyword>
<keyword evidence="1" id="KW-1133">Transmembrane helix</keyword>
<dbReference type="Proteomes" id="UP001336314">
    <property type="component" value="Unassembled WGS sequence"/>
</dbReference>
<comment type="caution">
    <text evidence="2">The sequence shown here is derived from an EMBL/GenBank/DDBJ whole genome shotgun (WGS) entry which is preliminary data.</text>
</comment>
<feature type="transmembrane region" description="Helical" evidence="1">
    <location>
        <begin position="99"/>
        <end position="118"/>
    </location>
</feature>
<feature type="transmembrane region" description="Helical" evidence="1">
    <location>
        <begin position="22"/>
        <end position="42"/>
    </location>
</feature>
<gene>
    <name evidence="2" type="ORF">QWY20_04300</name>
</gene>
<dbReference type="Pfam" id="PF06127">
    <property type="entry name" value="Mpo1-like"/>
    <property type="match status" value="1"/>
</dbReference>
<keyword evidence="3" id="KW-1185">Reference proteome</keyword>
<dbReference type="PANTHER" id="PTHR28026:SF9">
    <property type="entry name" value="2-HYDROXY-PALMITIC ACID DIOXYGENASE MPO1"/>
    <property type="match status" value="1"/>
</dbReference>
<evidence type="ECO:0000313" key="3">
    <source>
        <dbReference type="Proteomes" id="UP001336314"/>
    </source>
</evidence>
<name>A0ABU7J3T2_9GAMM</name>
<dbReference type="RefSeq" id="WP_330127802.1">
    <property type="nucleotide sequence ID" value="NZ_JAUHLI010000003.1"/>
</dbReference>